<reference evidence="2 3" key="1">
    <citation type="submission" date="2021-02" db="EMBL/GenBank/DDBJ databases">
        <authorList>
            <person name="Lee D.-H."/>
        </authorList>
    </citation>
    <scope>NUCLEOTIDE SEQUENCE [LARGE SCALE GENOMIC DNA]</scope>
    <source>
        <strain evidence="2 3">UL073</strain>
    </source>
</reference>
<proteinExistence type="predicted"/>
<organism evidence="2 3">
    <name type="scientific">Zestomonas insulae</name>
    <dbReference type="NCBI Taxonomy" id="2809017"/>
    <lineage>
        <taxon>Bacteria</taxon>
        <taxon>Pseudomonadati</taxon>
        <taxon>Pseudomonadota</taxon>
        <taxon>Gammaproteobacteria</taxon>
        <taxon>Pseudomonadales</taxon>
        <taxon>Pseudomonadaceae</taxon>
        <taxon>Zestomonas</taxon>
    </lineage>
</organism>
<sequence>MKKLLIAAGVLALSSSAFAAGKPCEELKSEIDAKLKAKGVQSYSLEIVDKGTGGGKQVVGSCEGGSKEIVYQRN</sequence>
<keyword evidence="3" id="KW-1185">Reference proteome</keyword>
<comment type="caution">
    <text evidence="2">The sequence shown here is derived from an EMBL/GenBank/DDBJ whole genome shotgun (WGS) entry which is preliminary data.</text>
</comment>
<dbReference type="InterPro" id="IPR010595">
    <property type="entry name" value="DUF1161"/>
</dbReference>
<gene>
    <name evidence="2" type="ORF">JQX08_18135</name>
</gene>
<feature type="signal peptide" evidence="1">
    <location>
        <begin position="1"/>
        <end position="19"/>
    </location>
</feature>
<dbReference type="RefSeq" id="WP_205349815.1">
    <property type="nucleotide sequence ID" value="NZ_JAFEUP010000005.1"/>
</dbReference>
<evidence type="ECO:0000256" key="1">
    <source>
        <dbReference type="SAM" id="SignalP"/>
    </source>
</evidence>
<name>A0ABS2IIY7_9GAMM</name>
<accession>A0ABS2IIY7</accession>
<dbReference type="Proteomes" id="UP000717995">
    <property type="component" value="Unassembled WGS sequence"/>
</dbReference>
<dbReference type="Pfam" id="PF06649">
    <property type="entry name" value="DUF1161"/>
    <property type="match status" value="1"/>
</dbReference>
<feature type="chain" id="PRO_5045992815" evidence="1">
    <location>
        <begin position="20"/>
        <end position="74"/>
    </location>
</feature>
<dbReference type="EMBL" id="JAFEUP010000005">
    <property type="protein sequence ID" value="MBM7062638.1"/>
    <property type="molecule type" value="Genomic_DNA"/>
</dbReference>
<protein>
    <submittedName>
        <fullName evidence="2">DUF1161 domain-containing protein</fullName>
    </submittedName>
</protein>
<evidence type="ECO:0000313" key="2">
    <source>
        <dbReference type="EMBL" id="MBM7062638.1"/>
    </source>
</evidence>
<keyword evidence="1" id="KW-0732">Signal</keyword>
<evidence type="ECO:0000313" key="3">
    <source>
        <dbReference type="Proteomes" id="UP000717995"/>
    </source>
</evidence>